<organism evidence="2 3">
    <name type="scientific">Ancylostoma duodenale</name>
    <dbReference type="NCBI Taxonomy" id="51022"/>
    <lineage>
        <taxon>Eukaryota</taxon>
        <taxon>Metazoa</taxon>
        <taxon>Ecdysozoa</taxon>
        <taxon>Nematoda</taxon>
        <taxon>Chromadorea</taxon>
        <taxon>Rhabditida</taxon>
        <taxon>Rhabditina</taxon>
        <taxon>Rhabditomorpha</taxon>
        <taxon>Strongyloidea</taxon>
        <taxon>Ancylostomatidae</taxon>
        <taxon>Ancylostomatinae</taxon>
        <taxon>Ancylostoma</taxon>
    </lineage>
</organism>
<dbReference type="AlphaFoldDB" id="A0A0C2G4S1"/>
<accession>A0A0C2G4S1</accession>
<gene>
    <name evidence="2" type="ORF">ANCDUO_13858</name>
</gene>
<keyword evidence="3" id="KW-1185">Reference proteome</keyword>
<dbReference type="EMBL" id="KN736453">
    <property type="protein sequence ID" value="KIH55970.1"/>
    <property type="molecule type" value="Genomic_DNA"/>
</dbReference>
<protein>
    <submittedName>
        <fullName evidence="2">Uncharacterized protein</fullName>
    </submittedName>
</protein>
<evidence type="ECO:0000313" key="2">
    <source>
        <dbReference type="EMBL" id="KIH55970.1"/>
    </source>
</evidence>
<sequence>MFAGLEEYKDDQFCGLSSKAQVFGYPVADHYFLFTLLDTAICTLLPAILIMFVNSLSIYRYRQCMRIYSSGVLRVRFDRSSNGNPIPYEETTAKKLLLSQTHTNTHTSTQSNRSACGKLRSSDLQLSRTLLIVTSPQMKKQLKPTAIRLLECYCFKTVPEFGHRSTSLQAFN</sequence>
<keyword evidence="1" id="KW-0472">Membrane</keyword>
<proteinExistence type="predicted"/>
<dbReference type="Proteomes" id="UP000054047">
    <property type="component" value="Unassembled WGS sequence"/>
</dbReference>
<reference evidence="2 3" key="1">
    <citation type="submission" date="2013-12" db="EMBL/GenBank/DDBJ databases">
        <title>Draft genome of the parsitic nematode Ancylostoma duodenale.</title>
        <authorList>
            <person name="Mitreva M."/>
        </authorList>
    </citation>
    <scope>NUCLEOTIDE SEQUENCE [LARGE SCALE GENOMIC DNA]</scope>
    <source>
        <strain evidence="2 3">Zhejiang</strain>
    </source>
</reference>
<keyword evidence="1" id="KW-1133">Transmembrane helix</keyword>
<feature type="transmembrane region" description="Helical" evidence="1">
    <location>
        <begin position="31"/>
        <end position="53"/>
    </location>
</feature>
<evidence type="ECO:0000313" key="3">
    <source>
        <dbReference type="Proteomes" id="UP000054047"/>
    </source>
</evidence>
<keyword evidence="1" id="KW-0812">Transmembrane</keyword>
<dbReference type="OrthoDB" id="5846075at2759"/>
<name>A0A0C2G4S1_9BILA</name>
<evidence type="ECO:0000256" key="1">
    <source>
        <dbReference type="SAM" id="Phobius"/>
    </source>
</evidence>